<dbReference type="OrthoDB" id="1495241at2"/>
<reference evidence="3 4" key="1">
    <citation type="submission" date="2017-06" db="EMBL/GenBank/DDBJ databases">
        <authorList>
            <person name="Kim H.J."/>
            <person name="Triplett B.A."/>
        </authorList>
    </citation>
    <scope>NUCLEOTIDE SEQUENCE [LARGE SCALE GENOMIC DNA]</scope>
    <source>
        <strain evidence="3 4">DSM 25597</strain>
    </source>
</reference>
<protein>
    <submittedName>
        <fullName evidence="3">GIY-YIG catalytic domain-containing protein</fullName>
    </submittedName>
</protein>
<evidence type="ECO:0000313" key="3">
    <source>
        <dbReference type="EMBL" id="SNS07400.1"/>
    </source>
</evidence>
<dbReference type="InterPro" id="IPR035901">
    <property type="entry name" value="GIY-YIG_endonuc_sf"/>
</dbReference>
<dbReference type="AlphaFoldDB" id="A0A239BHG3"/>
<keyword evidence="4" id="KW-1185">Reference proteome</keyword>
<evidence type="ECO:0000256" key="1">
    <source>
        <dbReference type="ARBA" id="ARBA00007435"/>
    </source>
</evidence>
<accession>A0A239BHG3</accession>
<dbReference type="PANTHER" id="PTHR34477:SF1">
    <property type="entry name" value="UPF0213 PROTEIN YHBQ"/>
    <property type="match status" value="1"/>
</dbReference>
<dbReference type="InterPro" id="IPR050190">
    <property type="entry name" value="UPF0213_domain"/>
</dbReference>
<dbReference type="SUPFAM" id="SSF82771">
    <property type="entry name" value="GIY-YIG endonuclease"/>
    <property type="match status" value="1"/>
</dbReference>
<dbReference type="RefSeq" id="WP_089372796.1">
    <property type="nucleotide sequence ID" value="NZ_BMEP01000005.1"/>
</dbReference>
<dbReference type="Gene3D" id="3.40.1440.10">
    <property type="entry name" value="GIY-YIG endonuclease"/>
    <property type="match status" value="1"/>
</dbReference>
<name>A0A239BHG3_9FLAO</name>
<dbReference type="Pfam" id="PF01541">
    <property type="entry name" value="GIY-YIG"/>
    <property type="match status" value="1"/>
</dbReference>
<dbReference type="EMBL" id="FZNY01000006">
    <property type="protein sequence ID" value="SNS07400.1"/>
    <property type="molecule type" value="Genomic_DNA"/>
</dbReference>
<dbReference type="PANTHER" id="PTHR34477">
    <property type="entry name" value="UPF0213 PROTEIN YHBQ"/>
    <property type="match status" value="1"/>
</dbReference>
<dbReference type="PROSITE" id="PS50164">
    <property type="entry name" value="GIY_YIG"/>
    <property type="match status" value="1"/>
</dbReference>
<proteinExistence type="inferred from homology"/>
<dbReference type="Proteomes" id="UP000198379">
    <property type="component" value="Unassembled WGS sequence"/>
</dbReference>
<comment type="similarity">
    <text evidence="1">Belongs to the UPF0213 family.</text>
</comment>
<feature type="domain" description="GIY-YIG" evidence="2">
    <location>
        <begin position="3"/>
        <end position="78"/>
    </location>
</feature>
<evidence type="ECO:0000313" key="4">
    <source>
        <dbReference type="Proteomes" id="UP000198379"/>
    </source>
</evidence>
<sequence>MIQTWTVYIIKCNDNSHYVGCTSYLDKRLQSHNKQQVTSTKYRTPVTLITSIQFNDKYKAYQFEKYLKSGSGRAFMNKRFI</sequence>
<evidence type="ECO:0000259" key="2">
    <source>
        <dbReference type="PROSITE" id="PS50164"/>
    </source>
</evidence>
<gene>
    <name evidence="3" type="ORF">SAMN06265376_106183</name>
</gene>
<organism evidence="3 4">
    <name type="scientific">Dokdonia pacifica</name>
    <dbReference type="NCBI Taxonomy" id="1627892"/>
    <lineage>
        <taxon>Bacteria</taxon>
        <taxon>Pseudomonadati</taxon>
        <taxon>Bacteroidota</taxon>
        <taxon>Flavobacteriia</taxon>
        <taxon>Flavobacteriales</taxon>
        <taxon>Flavobacteriaceae</taxon>
        <taxon>Dokdonia</taxon>
    </lineage>
</organism>
<dbReference type="InterPro" id="IPR000305">
    <property type="entry name" value="GIY-YIG_endonuc"/>
</dbReference>